<dbReference type="AlphaFoldDB" id="A0A1W2CXS0"/>
<gene>
    <name evidence="1" type="ORF">SAMN04488500_11294</name>
</gene>
<evidence type="ECO:0000313" key="2">
    <source>
        <dbReference type="Proteomes" id="UP000192738"/>
    </source>
</evidence>
<reference evidence="1 2" key="1">
    <citation type="submission" date="2017-04" db="EMBL/GenBank/DDBJ databases">
        <authorList>
            <person name="Afonso C.L."/>
            <person name="Miller P.J."/>
            <person name="Scott M.A."/>
            <person name="Spackman E."/>
            <person name="Goraichik I."/>
            <person name="Dimitrov K.M."/>
            <person name="Suarez D.L."/>
            <person name="Swayne D.E."/>
        </authorList>
    </citation>
    <scope>NUCLEOTIDE SEQUENCE [LARGE SCALE GENOMIC DNA]</scope>
    <source>
        <strain evidence="1 2">DSM 5090</strain>
    </source>
</reference>
<sequence length="46" mass="5126">MLKGEFGFKSSVDFGVKQLHNIPEEYVMACELVPNALRGISGIITW</sequence>
<dbReference type="RefSeq" id="WP_176215530.1">
    <property type="nucleotide sequence ID" value="NZ_CP155572.1"/>
</dbReference>
<keyword evidence="2" id="KW-1185">Reference proteome</keyword>
<evidence type="ECO:0000313" key="1">
    <source>
        <dbReference type="EMBL" id="SMC90055.1"/>
    </source>
</evidence>
<protein>
    <submittedName>
        <fullName evidence="1">Uncharacterized protein</fullName>
    </submittedName>
</protein>
<organism evidence="1 2">
    <name type="scientific">Sporomusa malonica</name>
    <dbReference type="NCBI Taxonomy" id="112901"/>
    <lineage>
        <taxon>Bacteria</taxon>
        <taxon>Bacillati</taxon>
        <taxon>Bacillota</taxon>
        <taxon>Negativicutes</taxon>
        <taxon>Selenomonadales</taxon>
        <taxon>Sporomusaceae</taxon>
        <taxon>Sporomusa</taxon>
    </lineage>
</organism>
<accession>A0A1W2CXS0</accession>
<name>A0A1W2CXS0_9FIRM</name>
<dbReference type="Proteomes" id="UP000192738">
    <property type="component" value="Unassembled WGS sequence"/>
</dbReference>
<dbReference type="EMBL" id="FWXI01000012">
    <property type="protein sequence ID" value="SMC90055.1"/>
    <property type="molecule type" value="Genomic_DNA"/>
</dbReference>
<proteinExistence type="predicted"/>